<dbReference type="InterPro" id="IPR036812">
    <property type="entry name" value="NAD(P)_OxRdtase_dom_sf"/>
</dbReference>
<gene>
    <name evidence="2" type="ORF">GCM10022416_54940</name>
</gene>
<evidence type="ECO:0000313" key="3">
    <source>
        <dbReference type="Proteomes" id="UP001500266"/>
    </source>
</evidence>
<dbReference type="Gene3D" id="3.20.20.100">
    <property type="entry name" value="NADP-dependent oxidoreductase domain"/>
    <property type="match status" value="1"/>
</dbReference>
<dbReference type="Pfam" id="PF00248">
    <property type="entry name" value="Aldo_ket_red"/>
    <property type="match status" value="1"/>
</dbReference>
<dbReference type="EMBL" id="BAABDO010000126">
    <property type="protein sequence ID" value="GAA4154921.1"/>
    <property type="molecule type" value="Genomic_DNA"/>
</dbReference>
<protein>
    <recommendedName>
        <fullName evidence="1">NADP-dependent oxidoreductase domain-containing protein</fullName>
    </recommendedName>
</protein>
<keyword evidence="3" id="KW-1185">Reference proteome</keyword>
<reference evidence="3" key="1">
    <citation type="journal article" date="2019" name="Int. J. Syst. Evol. Microbiol.">
        <title>The Global Catalogue of Microorganisms (GCM) 10K type strain sequencing project: providing services to taxonomists for standard genome sequencing and annotation.</title>
        <authorList>
            <consortium name="The Broad Institute Genomics Platform"/>
            <consortium name="The Broad Institute Genome Sequencing Center for Infectious Disease"/>
            <person name="Wu L."/>
            <person name="Ma J."/>
        </authorList>
    </citation>
    <scope>NUCLEOTIDE SEQUENCE [LARGE SCALE GENOMIC DNA]</scope>
    <source>
        <strain evidence="3">JCM 17316</strain>
    </source>
</reference>
<accession>A0ABP7ZE39</accession>
<evidence type="ECO:0000313" key="2">
    <source>
        <dbReference type="EMBL" id="GAA4154921.1"/>
    </source>
</evidence>
<dbReference type="RefSeq" id="WP_345024555.1">
    <property type="nucleotide sequence ID" value="NZ_BAABDO010000126.1"/>
</dbReference>
<dbReference type="SUPFAM" id="SSF51430">
    <property type="entry name" value="NAD(P)-linked oxidoreductase"/>
    <property type="match status" value="1"/>
</dbReference>
<name>A0ABP7ZE39_9ACTN</name>
<proteinExistence type="predicted"/>
<comment type="caution">
    <text evidence="2">The sequence shown here is derived from an EMBL/GenBank/DDBJ whole genome shotgun (WGS) entry which is preliminary data.</text>
</comment>
<evidence type="ECO:0000259" key="1">
    <source>
        <dbReference type="Pfam" id="PF00248"/>
    </source>
</evidence>
<sequence>MPYFPLGGFGVPEDDRVGRVAERHGATAAQVLLAGLPALSPAMLAIPGTSSPAHLEENIAAAGLRLTGDDLAVLTAAG</sequence>
<dbReference type="InterPro" id="IPR023210">
    <property type="entry name" value="NADP_OxRdtase_dom"/>
</dbReference>
<dbReference type="Proteomes" id="UP001500266">
    <property type="component" value="Unassembled WGS sequence"/>
</dbReference>
<organism evidence="2 3">
    <name type="scientific">Actinomadura keratinilytica</name>
    <dbReference type="NCBI Taxonomy" id="547461"/>
    <lineage>
        <taxon>Bacteria</taxon>
        <taxon>Bacillati</taxon>
        <taxon>Actinomycetota</taxon>
        <taxon>Actinomycetes</taxon>
        <taxon>Streptosporangiales</taxon>
        <taxon>Thermomonosporaceae</taxon>
        <taxon>Actinomadura</taxon>
    </lineage>
</organism>
<feature type="domain" description="NADP-dependent oxidoreductase" evidence="1">
    <location>
        <begin position="15"/>
        <end position="76"/>
    </location>
</feature>